<comment type="caution">
    <text evidence="1">The sequence shown here is derived from an EMBL/GenBank/DDBJ whole genome shotgun (WGS) entry which is preliminary data.</text>
</comment>
<dbReference type="Proteomes" id="UP000590068">
    <property type="component" value="Unassembled WGS sequence"/>
</dbReference>
<evidence type="ECO:0000313" key="1">
    <source>
        <dbReference type="EMBL" id="NMR71750.1"/>
    </source>
</evidence>
<reference evidence="1 2" key="1">
    <citation type="submission" date="2020-04" db="EMBL/GenBank/DDBJ databases">
        <title>WGS-Seq of Vibrio isolated by the O'Toole Lab.</title>
        <authorList>
            <person name="Mckone K.P."/>
            <person name="Whitaker R."/>
            <person name="Sevigney J.L."/>
            <person name="Herring J.B."/>
            <person name="O'Toole G."/>
        </authorList>
    </citation>
    <scope>NUCLEOTIDE SEQUENCE [LARGE SCALE GENOMIC DNA]</scope>
    <source>
        <strain evidence="1 2">BS_02</strain>
    </source>
</reference>
<accession>A0ABX1UEL7</accession>
<proteinExistence type="predicted"/>
<dbReference type="EMBL" id="JABCJR010000049">
    <property type="protein sequence ID" value="NMR71750.1"/>
    <property type="molecule type" value="Genomic_DNA"/>
</dbReference>
<organism evidence="1 2">
    <name type="scientific">Vibrio breoganii</name>
    <dbReference type="NCBI Taxonomy" id="553239"/>
    <lineage>
        <taxon>Bacteria</taxon>
        <taxon>Pseudomonadati</taxon>
        <taxon>Pseudomonadota</taxon>
        <taxon>Gammaproteobacteria</taxon>
        <taxon>Vibrionales</taxon>
        <taxon>Vibrionaceae</taxon>
        <taxon>Vibrio</taxon>
    </lineage>
</organism>
<gene>
    <name evidence="1" type="ORF">HJ568_17635</name>
</gene>
<dbReference type="RefSeq" id="WP_102455486.1">
    <property type="nucleotide sequence ID" value="NZ_JABBXC010000051.1"/>
</dbReference>
<name>A0ABX1UEL7_9VIBR</name>
<evidence type="ECO:0000313" key="2">
    <source>
        <dbReference type="Proteomes" id="UP000590068"/>
    </source>
</evidence>
<protein>
    <submittedName>
        <fullName evidence="1">Uncharacterized protein</fullName>
    </submittedName>
</protein>
<keyword evidence="2" id="KW-1185">Reference proteome</keyword>
<sequence>MYGKSSIRESCFSEPLHLVLRRLVGHENDTITDNVYGGDVPIKLLKEKIDQYDVSDILEGVLPFNVATH</sequence>